<evidence type="ECO:0008006" key="3">
    <source>
        <dbReference type="Google" id="ProtNLM"/>
    </source>
</evidence>
<reference evidence="2" key="1">
    <citation type="submission" date="2023-07" db="EMBL/GenBank/DDBJ databases">
        <title>30 novel species of actinomycetes from the DSMZ collection.</title>
        <authorList>
            <person name="Nouioui I."/>
        </authorList>
    </citation>
    <scope>NUCLEOTIDE SEQUENCE [LARGE SCALE GENOMIC DNA]</scope>
    <source>
        <strain evidence="2">DSM 40932</strain>
    </source>
</reference>
<keyword evidence="2" id="KW-1185">Reference proteome</keyword>
<dbReference type="Proteomes" id="UP001180556">
    <property type="component" value="Unassembled WGS sequence"/>
</dbReference>
<name>A0ABU2W6T3_9ACTN</name>
<proteinExistence type="predicted"/>
<dbReference type="EMBL" id="JAVRFG010000034">
    <property type="protein sequence ID" value="MDT0493566.1"/>
    <property type="molecule type" value="Genomic_DNA"/>
</dbReference>
<comment type="caution">
    <text evidence="1">The sequence shown here is derived from an EMBL/GenBank/DDBJ whole genome shotgun (WGS) entry which is preliminary data.</text>
</comment>
<gene>
    <name evidence="1" type="ORF">RM717_23995</name>
</gene>
<sequence length="112" mass="12145">MTMDNRADPVQIVARVGNFADRERALEVWTHLATQAGWTVNAVPDAALDADAGDCGVVEVEGLRYRVRLTPRVRKTLVDDAGGRMAQRPVFAHAAWAEPVVEADGFVPYLGG</sequence>
<dbReference type="RefSeq" id="WP_311603847.1">
    <property type="nucleotide sequence ID" value="NZ_JAVRFG010000034.1"/>
</dbReference>
<evidence type="ECO:0000313" key="1">
    <source>
        <dbReference type="EMBL" id="MDT0493566.1"/>
    </source>
</evidence>
<accession>A0ABU2W6T3</accession>
<protein>
    <recommendedName>
        <fullName evidence="3">Glyoxalase-like domain-containing protein</fullName>
    </recommendedName>
</protein>
<evidence type="ECO:0000313" key="2">
    <source>
        <dbReference type="Proteomes" id="UP001180556"/>
    </source>
</evidence>
<organism evidence="1 2">
    <name type="scientific">Streptomyces stephensoniae</name>
    <dbReference type="NCBI Taxonomy" id="3375367"/>
    <lineage>
        <taxon>Bacteria</taxon>
        <taxon>Bacillati</taxon>
        <taxon>Actinomycetota</taxon>
        <taxon>Actinomycetes</taxon>
        <taxon>Kitasatosporales</taxon>
        <taxon>Streptomycetaceae</taxon>
        <taxon>Streptomyces</taxon>
    </lineage>
</organism>